<keyword evidence="8" id="KW-1278">Translocase</keyword>
<feature type="transmembrane region" description="Helical" evidence="11">
    <location>
        <begin position="274"/>
        <end position="300"/>
    </location>
</feature>
<keyword evidence="9 11" id="KW-1133">Transmembrane helix</keyword>
<dbReference type="SUPFAM" id="SSF81665">
    <property type="entry name" value="Calcium ATPase, transmembrane domain M"/>
    <property type="match status" value="1"/>
</dbReference>
<keyword evidence="3" id="KW-1003">Cell membrane</keyword>
<dbReference type="InterPro" id="IPR044492">
    <property type="entry name" value="P_typ_ATPase_HD_dom"/>
</dbReference>
<evidence type="ECO:0000259" key="12">
    <source>
        <dbReference type="SMART" id="SM00831"/>
    </source>
</evidence>
<evidence type="ECO:0000256" key="2">
    <source>
        <dbReference type="ARBA" id="ARBA00005675"/>
    </source>
</evidence>
<dbReference type="GO" id="GO:0046873">
    <property type="term" value="F:metal ion transmembrane transporter activity"/>
    <property type="evidence" value="ECO:0007669"/>
    <property type="project" value="UniProtKB-ARBA"/>
</dbReference>
<evidence type="ECO:0000256" key="6">
    <source>
        <dbReference type="ARBA" id="ARBA00022741"/>
    </source>
</evidence>
<protein>
    <submittedName>
        <fullName evidence="13">Cation-translocating P-type ATPase</fullName>
    </submittedName>
</protein>
<feature type="domain" description="Cation-transporting P-type ATPase N-terminal" evidence="12">
    <location>
        <begin position="7"/>
        <end position="80"/>
    </location>
</feature>
<comment type="similarity">
    <text evidence="2">Belongs to the cation transport ATPase (P-type) (TC 3.A.3) family. Type IIA subfamily.</text>
</comment>
<dbReference type="Gene3D" id="3.40.50.1000">
    <property type="entry name" value="HAD superfamily/HAD-like"/>
    <property type="match status" value="1"/>
</dbReference>
<dbReference type="InterPro" id="IPR001757">
    <property type="entry name" value="P_typ_ATPase"/>
</dbReference>
<dbReference type="InterPro" id="IPR059000">
    <property type="entry name" value="ATPase_P-type_domA"/>
</dbReference>
<dbReference type="GO" id="GO:0015662">
    <property type="term" value="F:P-type ion transporter activity"/>
    <property type="evidence" value="ECO:0007669"/>
    <property type="project" value="UniProtKB-ARBA"/>
</dbReference>
<evidence type="ECO:0000256" key="11">
    <source>
        <dbReference type="SAM" id="Phobius"/>
    </source>
</evidence>
<evidence type="ECO:0000256" key="7">
    <source>
        <dbReference type="ARBA" id="ARBA00022840"/>
    </source>
</evidence>
<dbReference type="SMART" id="SM00831">
    <property type="entry name" value="Cation_ATPase_N"/>
    <property type="match status" value="1"/>
</dbReference>
<dbReference type="PRINTS" id="PR00120">
    <property type="entry name" value="HATPASE"/>
</dbReference>
<dbReference type="SUPFAM" id="SSF81653">
    <property type="entry name" value="Calcium ATPase, transduction domain A"/>
    <property type="match status" value="1"/>
</dbReference>
<dbReference type="EMBL" id="DTMF01000290">
    <property type="protein sequence ID" value="HGF35064.1"/>
    <property type="molecule type" value="Genomic_DNA"/>
</dbReference>
<evidence type="ECO:0000256" key="1">
    <source>
        <dbReference type="ARBA" id="ARBA00004651"/>
    </source>
</evidence>
<feature type="transmembrane region" description="Helical" evidence="11">
    <location>
        <begin position="698"/>
        <end position="719"/>
    </location>
</feature>
<dbReference type="SFLD" id="SFLDF00027">
    <property type="entry name" value="p-type_atpase"/>
    <property type="match status" value="1"/>
</dbReference>
<dbReference type="SFLD" id="SFLDG00002">
    <property type="entry name" value="C1.7:_P-type_atpase_like"/>
    <property type="match status" value="1"/>
</dbReference>
<dbReference type="Pfam" id="PF13246">
    <property type="entry name" value="Cation_ATPase"/>
    <property type="match status" value="1"/>
</dbReference>
<evidence type="ECO:0000256" key="3">
    <source>
        <dbReference type="ARBA" id="ARBA00022475"/>
    </source>
</evidence>
<dbReference type="Pfam" id="PF00690">
    <property type="entry name" value="Cation_ATPase_N"/>
    <property type="match status" value="1"/>
</dbReference>
<feature type="transmembrane region" description="Helical" evidence="11">
    <location>
        <begin position="84"/>
        <end position="100"/>
    </location>
</feature>
<dbReference type="PANTHER" id="PTHR42861">
    <property type="entry name" value="CALCIUM-TRANSPORTING ATPASE"/>
    <property type="match status" value="1"/>
</dbReference>
<dbReference type="SUPFAM" id="SSF56784">
    <property type="entry name" value="HAD-like"/>
    <property type="match status" value="1"/>
</dbReference>
<dbReference type="NCBIfam" id="TIGR01494">
    <property type="entry name" value="ATPase_P-type"/>
    <property type="match status" value="2"/>
</dbReference>
<dbReference type="InterPro" id="IPR023214">
    <property type="entry name" value="HAD_sf"/>
</dbReference>
<evidence type="ECO:0000256" key="9">
    <source>
        <dbReference type="ARBA" id="ARBA00022989"/>
    </source>
</evidence>
<sequence>MAEEKTEFHTLAGTEVMTVLGTGWSGLSPAQARERLEKYGPNELVPAKKISPWAIFFQQFQNLLILILIAATGISFLLGEHLDAYIILAIIGACAALGFVQEYRAERAAAALQKLAAPEAVVLREGKEQVIPAREVVPGDILILHTGDRVAADARLLEAINLRTDESLLTGESTAVSKVTEPLPEPQLPVAQRKNMVFGGTAVIYGRGRAVVTATGMDTEFGAIARLLGEVSEEKTPLEERMASIGLVLSILCLSVSAGAVIFGVWRGHDWLQMLLWGISLAVAAVPEALPAVVTGALAIGTARMARRRAIVKRLPAVETMGCTTVICTDKTGTLTRNEMTVRRLFLDGRKVEVTGLGYQPEGGFSVEGTGIAPETESVLQQAARIAMLCNDAVLAKTPDGAWIIRGDPTEGALLVLGRKAGLWEEVLARDLPRVAEIPFDSDRKRMTTFHRSPAGILSCTKGAPESLLPCCSWMLTAAGLRPLTEGDRREIEREAAHMAQAALRVLGLAYRLWDNIPDLLSEETEADLIWVGLAGMMDPPRPEAKEAVGLCRQAGIRVIMVTGDHLDTAMAVAREVGLVSPSQSNPRSLTGNEVNRLTDEDLAAILPRVAVFARVAPEHKLRLVKLLKAQGEIVAMTGDGVNDAPALKRADIGVAMGLTSTEVTKEVADMILADDNFATLVAAVEEGRAIFDNIKKYLMYLLSANLGEIMVLTGIFFLGMPVPLVALQILWVNLVTDGLPALALGVDPKAPDIMARPPRPPQEGVFTPPVIAQMVVTPAYFTLALIPLFYHYFHGHPAMLGDTQLSLTKARTMVLVTLILAELVRAFNCRSDYYSVFTVGLFANRFLLGACLISLVMMVAVVEWPPMARLFHTVSLSWEEWLLAALLACLLFPVLEITKWVVRQIVPPPRAKGGP</sequence>
<name>A0A7C3YZY6_9BACT</name>
<dbReference type="FunFam" id="3.40.50.1000:FF:000028">
    <property type="entry name" value="Calcium-transporting P-type ATPase, putative"/>
    <property type="match status" value="1"/>
</dbReference>
<dbReference type="Pfam" id="PF00122">
    <property type="entry name" value="E1-E2_ATPase"/>
    <property type="match status" value="1"/>
</dbReference>
<dbReference type="Gene3D" id="2.70.150.10">
    <property type="entry name" value="Calcium-transporting ATPase, cytoplasmic transduction domain A"/>
    <property type="match status" value="1"/>
</dbReference>
<comment type="caution">
    <text evidence="13">The sequence shown here is derived from an EMBL/GenBank/DDBJ whole genome shotgun (WGS) entry which is preliminary data.</text>
</comment>
<evidence type="ECO:0000256" key="10">
    <source>
        <dbReference type="ARBA" id="ARBA00023136"/>
    </source>
</evidence>
<dbReference type="GO" id="GO:0005524">
    <property type="term" value="F:ATP binding"/>
    <property type="evidence" value="ECO:0007669"/>
    <property type="project" value="UniProtKB-KW"/>
</dbReference>
<dbReference type="InterPro" id="IPR008250">
    <property type="entry name" value="ATPase_P-typ_transduc_dom_A_sf"/>
</dbReference>
<dbReference type="InterPro" id="IPR023299">
    <property type="entry name" value="ATPase_P-typ_cyto_dom_N"/>
</dbReference>
<reference evidence="13" key="1">
    <citation type="journal article" date="2020" name="mSystems">
        <title>Genome- and Community-Level Interaction Insights into Carbon Utilization and Element Cycling Functions of Hydrothermarchaeota in Hydrothermal Sediment.</title>
        <authorList>
            <person name="Zhou Z."/>
            <person name="Liu Y."/>
            <person name="Xu W."/>
            <person name="Pan J."/>
            <person name="Luo Z.H."/>
            <person name="Li M."/>
        </authorList>
    </citation>
    <scope>NUCLEOTIDE SEQUENCE [LARGE SCALE GENOMIC DNA]</scope>
    <source>
        <strain evidence="13">SpSt-897</strain>
    </source>
</reference>
<dbReference type="Gene3D" id="3.40.1110.10">
    <property type="entry name" value="Calcium-transporting ATPase, cytoplasmic domain N"/>
    <property type="match status" value="1"/>
</dbReference>
<keyword evidence="10 11" id="KW-0472">Membrane</keyword>
<gene>
    <name evidence="13" type="ORF">ENW96_11915</name>
</gene>
<keyword evidence="4 11" id="KW-0812">Transmembrane</keyword>
<dbReference type="InterPro" id="IPR004014">
    <property type="entry name" value="ATPase_P-typ_cation-transptr_N"/>
</dbReference>
<keyword evidence="6" id="KW-0547">Nucleotide-binding</keyword>
<feature type="transmembrane region" description="Helical" evidence="11">
    <location>
        <begin position="245"/>
        <end position="268"/>
    </location>
</feature>
<dbReference type="SUPFAM" id="SSF81660">
    <property type="entry name" value="Metal cation-transporting ATPase, ATP-binding domain N"/>
    <property type="match status" value="1"/>
</dbReference>
<dbReference type="GO" id="GO:0019829">
    <property type="term" value="F:ATPase-coupled monoatomic cation transmembrane transporter activity"/>
    <property type="evidence" value="ECO:0007669"/>
    <property type="project" value="UniProtKB-ARBA"/>
</dbReference>
<evidence type="ECO:0000313" key="13">
    <source>
        <dbReference type="EMBL" id="HGF35064.1"/>
    </source>
</evidence>
<evidence type="ECO:0000256" key="4">
    <source>
        <dbReference type="ARBA" id="ARBA00022692"/>
    </source>
</evidence>
<feature type="transmembrane region" description="Helical" evidence="11">
    <location>
        <begin position="882"/>
        <end position="903"/>
    </location>
</feature>
<feature type="transmembrane region" description="Helical" evidence="11">
    <location>
        <begin position="840"/>
        <end position="862"/>
    </location>
</feature>
<feature type="transmembrane region" description="Helical" evidence="11">
    <location>
        <begin position="811"/>
        <end position="828"/>
    </location>
</feature>
<dbReference type="GO" id="GO:0140352">
    <property type="term" value="P:export from cell"/>
    <property type="evidence" value="ECO:0007669"/>
    <property type="project" value="UniProtKB-ARBA"/>
</dbReference>
<dbReference type="GO" id="GO:0016887">
    <property type="term" value="F:ATP hydrolysis activity"/>
    <property type="evidence" value="ECO:0007669"/>
    <property type="project" value="InterPro"/>
</dbReference>
<evidence type="ECO:0000256" key="8">
    <source>
        <dbReference type="ARBA" id="ARBA00022967"/>
    </source>
</evidence>
<feature type="transmembrane region" description="Helical" evidence="11">
    <location>
        <begin position="766"/>
        <end position="791"/>
    </location>
</feature>
<comment type="subcellular location">
    <subcellularLocation>
        <location evidence="1">Cell membrane</location>
        <topology evidence="1">Multi-pass membrane protein</topology>
    </subcellularLocation>
</comment>
<dbReference type="Pfam" id="PF00689">
    <property type="entry name" value="Cation_ATPase_C"/>
    <property type="match status" value="1"/>
</dbReference>
<feature type="transmembrane region" description="Helical" evidence="11">
    <location>
        <begin position="725"/>
        <end position="745"/>
    </location>
</feature>
<dbReference type="InterPro" id="IPR018303">
    <property type="entry name" value="ATPase_P-typ_P_site"/>
</dbReference>
<dbReference type="InterPro" id="IPR023298">
    <property type="entry name" value="ATPase_P-typ_TM_dom_sf"/>
</dbReference>
<dbReference type="Pfam" id="PF08282">
    <property type="entry name" value="Hydrolase_3"/>
    <property type="match status" value="1"/>
</dbReference>
<accession>A0A7C3YZY6</accession>
<dbReference type="SFLD" id="SFLDS00003">
    <property type="entry name" value="Haloacid_Dehalogenase"/>
    <property type="match status" value="1"/>
</dbReference>
<proteinExistence type="inferred from homology"/>
<dbReference type="FunFam" id="2.70.150.10:FF:000016">
    <property type="entry name" value="Calcium-transporting P-type ATPase putative"/>
    <property type="match status" value="1"/>
</dbReference>
<dbReference type="PRINTS" id="PR00119">
    <property type="entry name" value="CATATPASE"/>
</dbReference>
<dbReference type="GO" id="GO:0098662">
    <property type="term" value="P:inorganic cation transmembrane transport"/>
    <property type="evidence" value="ECO:0007669"/>
    <property type="project" value="UniProtKB-ARBA"/>
</dbReference>
<dbReference type="Gene3D" id="1.20.1110.10">
    <property type="entry name" value="Calcium-transporting ATPase, transmembrane domain"/>
    <property type="match status" value="1"/>
</dbReference>
<dbReference type="InterPro" id="IPR036412">
    <property type="entry name" value="HAD-like_sf"/>
</dbReference>
<dbReference type="AlphaFoldDB" id="A0A7C3YZY6"/>
<feature type="transmembrane region" description="Helical" evidence="11">
    <location>
        <begin position="60"/>
        <end position="78"/>
    </location>
</feature>
<evidence type="ECO:0000256" key="5">
    <source>
        <dbReference type="ARBA" id="ARBA00022723"/>
    </source>
</evidence>
<dbReference type="PROSITE" id="PS00154">
    <property type="entry name" value="ATPASE_E1_E2"/>
    <property type="match status" value="1"/>
</dbReference>
<keyword evidence="5" id="KW-0479">Metal-binding</keyword>
<dbReference type="GO" id="GO:0046872">
    <property type="term" value="F:metal ion binding"/>
    <property type="evidence" value="ECO:0007669"/>
    <property type="project" value="UniProtKB-KW"/>
</dbReference>
<organism evidence="13">
    <name type="scientific">Desulfobacca acetoxidans</name>
    <dbReference type="NCBI Taxonomy" id="60893"/>
    <lineage>
        <taxon>Bacteria</taxon>
        <taxon>Pseudomonadati</taxon>
        <taxon>Thermodesulfobacteriota</taxon>
        <taxon>Desulfobaccia</taxon>
        <taxon>Desulfobaccales</taxon>
        <taxon>Desulfobaccaceae</taxon>
        <taxon>Desulfobacca</taxon>
    </lineage>
</organism>
<keyword evidence="7" id="KW-0067">ATP-binding</keyword>
<dbReference type="GO" id="GO:0005886">
    <property type="term" value="C:plasma membrane"/>
    <property type="evidence" value="ECO:0007669"/>
    <property type="project" value="UniProtKB-SubCell"/>
</dbReference>
<dbReference type="InterPro" id="IPR006068">
    <property type="entry name" value="ATPase_P-typ_cation-transptr_C"/>
</dbReference>